<evidence type="ECO:0000313" key="2">
    <source>
        <dbReference type="EMBL" id="CAK9087279.1"/>
    </source>
</evidence>
<dbReference type="EMBL" id="CAXAMM010039562">
    <property type="protein sequence ID" value="CAK9087279.1"/>
    <property type="molecule type" value="Genomic_DNA"/>
</dbReference>
<evidence type="ECO:0000256" key="1">
    <source>
        <dbReference type="PROSITE-ProRule" id="PRU00339"/>
    </source>
</evidence>
<accession>A0ABP0QJ12</accession>
<gene>
    <name evidence="2" type="ORF">SCF082_LOCUS41258</name>
    <name evidence="3" type="ORF">SCF082_LOCUS41348</name>
</gene>
<comment type="caution">
    <text evidence="3">The sequence shown here is derived from an EMBL/GenBank/DDBJ whole genome shotgun (WGS) entry which is preliminary data.</text>
</comment>
<sequence>MGTWTANLFQSFLDTRREKYGVDNSKTLTSMTHMGGILEKRGQLKGALEHYGEAMHGRREVLGDKHPKTLQSIGKMEPWHPNSELRHGQTYEVGKSSSNMCVLNRSSRGSDSGFSPKHPTREILEALILAQEALFGSKKAYGEQAPDTLDALNNLGSAWKAQGDYKEAEKCFRDAFKMRHESLGPKHPDTLTSLNNLACTVDALGRPSEAGKLYQECLERRRTVLGHSHPDTMTSMSNLALYLRSNGQNEKAGELFEQVLDGRRKIFGIKHMDTIISMNNCASIMLEPWKQRDHDV</sequence>
<keyword evidence="1" id="KW-0802">TPR repeat</keyword>
<keyword evidence="4" id="KW-1185">Reference proteome</keyword>
<protein>
    <submittedName>
        <fullName evidence="3">Nephrocystin-3</fullName>
    </submittedName>
</protein>
<dbReference type="SMART" id="SM00028">
    <property type="entry name" value="TPR"/>
    <property type="match status" value="2"/>
</dbReference>
<name>A0ABP0QJ12_9DINO</name>
<reference evidence="3 4" key="1">
    <citation type="submission" date="2024-02" db="EMBL/GenBank/DDBJ databases">
        <authorList>
            <person name="Chen Y."/>
            <person name="Shah S."/>
            <person name="Dougan E. K."/>
            <person name="Thang M."/>
            <person name="Chan C."/>
        </authorList>
    </citation>
    <scope>NUCLEOTIDE SEQUENCE [LARGE SCALE GENOMIC DNA]</scope>
</reference>
<evidence type="ECO:0000313" key="3">
    <source>
        <dbReference type="EMBL" id="CAK9087460.1"/>
    </source>
</evidence>
<dbReference type="InterPro" id="IPR019734">
    <property type="entry name" value="TPR_rpt"/>
</dbReference>
<dbReference type="PROSITE" id="PS50005">
    <property type="entry name" value="TPR"/>
    <property type="match status" value="1"/>
</dbReference>
<dbReference type="Pfam" id="PF13374">
    <property type="entry name" value="TPR_10"/>
    <property type="match status" value="1"/>
</dbReference>
<dbReference type="PANTHER" id="PTHR46082:SF6">
    <property type="entry name" value="AAA+ ATPASE DOMAIN-CONTAINING PROTEIN-RELATED"/>
    <property type="match status" value="1"/>
</dbReference>
<dbReference type="InterPro" id="IPR011990">
    <property type="entry name" value="TPR-like_helical_dom_sf"/>
</dbReference>
<evidence type="ECO:0000313" key="4">
    <source>
        <dbReference type="Proteomes" id="UP001642464"/>
    </source>
</evidence>
<proteinExistence type="predicted"/>
<dbReference type="Proteomes" id="UP001642464">
    <property type="component" value="Unassembled WGS sequence"/>
</dbReference>
<feature type="repeat" description="TPR" evidence="1">
    <location>
        <begin position="149"/>
        <end position="182"/>
    </location>
</feature>
<dbReference type="InterPro" id="IPR053137">
    <property type="entry name" value="NLR-like"/>
</dbReference>
<dbReference type="SUPFAM" id="SSF48452">
    <property type="entry name" value="TPR-like"/>
    <property type="match status" value="1"/>
</dbReference>
<dbReference type="Gene3D" id="1.25.40.10">
    <property type="entry name" value="Tetratricopeptide repeat domain"/>
    <property type="match status" value="2"/>
</dbReference>
<organism evidence="3 4">
    <name type="scientific">Durusdinium trenchii</name>
    <dbReference type="NCBI Taxonomy" id="1381693"/>
    <lineage>
        <taxon>Eukaryota</taxon>
        <taxon>Sar</taxon>
        <taxon>Alveolata</taxon>
        <taxon>Dinophyceae</taxon>
        <taxon>Suessiales</taxon>
        <taxon>Symbiodiniaceae</taxon>
        <taxon>Durusdinium</taxon>
    </lineage>
</organism>
<dbReference type="PANTHER" id="PTHR46082">
    <property type="entry name" value="ATP/GTP-BINDING PROTEIN-RELATED"/>
    <property type="match status" value="1"/>
</dbReference>
<dbReference type="Pfam" id="PF13424">
    <property type="entry name" value="TPR_12"/>
    <property type="match status" value="2"/>
</dbReference>
<dbReference type="EMBL" id="CAXAMM010039574">
    <property type="protein sequence ID" value="CAK9087460.1"/>
    <property type="molecule type" value="Genomic_DNA"/>
</dbReference>